<dbReference type="InterPro" id="IPR046373">
    <property type="entry name" value="Acyl-CoA_Oxase/DH_mid-dom_sf"/>
</dbReference>
<dbReference type="InterPro" id="IPR013786">
    <property type="entry name" value="AcylCoA_DH/ox_N"/>
</dbReference>
<dbReference type="InterPro" id="IPR052161">
    <property type="entry name" value="Mycobact_Acyl-CoA_DH"/>
</dbReference>
<proteinExistence type="predicted"/>
<sequence length="639" mass="65208">MRQANAAGLRRELRGFLAAEIAAGGFDPAAGSWAAPDPGFAARLGARGYIGTCWPRALGGQGGSAADRHIIAEELLAHGAPLRAHWVAEWLVGPLLLAAGTPGQQAELLPRLATGRLSACIGLTEAALPGDATLRCRARPAPGGWRLTGRCHVIGEAGGRMLLLARTGDGEGPGLSLFLLDLALPGLVPQGAGRLALEEVFLAEDRLLGPAEEGLALWAEAAAVARAAPDGWLRHLPLLAALAGADAPPEADPVLGRLVAACATLHSMGLSRAGRPSRRLATLAALEAEAPLAALRRLLPEEARPRLAEPPPLIPLPALRRPAQAVRPAMRPPGRLVAETVRLLAGTGTAPGFDLDCWTALEEGPVLRAALPPELDGEGLGLPGLLAIVEAAGAAAAPLPVAETLLGHHALARAGLAPPLGPLTIGPVTEGEAPRLLGGLLTGQLRRLPWARHAGAAVLVLEDGEGPRTILAGRPAIGTTGTNGAGEPRDLVLLEEMPVLAAGPPGQGLTPAGLRDLGALFRAAAMLGAIGVLARGAASRALAAMARHAVRRAARDPGRFAIACARLRVAAAAEACLAAPGRDPALARRLAAWGGEFGTESATATWLGGEARRAGAAGLWPLIVDRGRMPGETEDTAHE</sequence>
<evidence type="ECO:0000259" key="2">
    <source>
        <dbReference type="Pfam" id="PF02771"/>
    </source>
</evidence>
<dbReference type="RefSeq" id="WP_090659475.1">
    <property type="nucleotide sequence ID" value="NZ_FMZX01000001.1"/>
</dbReference>
<dbReference type="STRING" id="938405.SAMN02927895_00299"/>
<dbReference type="Gene3D" id="1.10.540.10">
    <property type="entry name" value="Acyl-CoA dehydrogenase/oxidase, N-terminal domain"/>
    <property type="match status" value="2"/>
</dbReference>
<dbReference type="GO" id="GO:0050660">
    <property type="term" value="F:flavin adenine dinucleotide binding"/>
    <property type="evidence" value="ECO:0007669"/>
    <property type="project" value="InterPro"/>
</dbReference>
<reference evidence="3 4" key="1">
    <citation type="submission" date="2016-10" db="EMBL/GenBank/DDBJ databases">
        <authorList>
            <person name="de Groot N.N."/>
        </authorList>
    </citation>
    <scope>NUCLEOTIDE SEQUENCE [LARGE SCALE GENOMIC DNA]</scope>
    <source>
        <strain evidence="3 4">CPCC 100156</strain>
    </source>
</reference>
<accession>A0A1G6JAQ9</accession>
<dbReference type="Pfam" id="PF02771">
    <property type="entry name" value="Acyl-CoA_dh_N"/>
    <property type="match status" value="1"/>
</dbReference>
<evidence type="ECO:0000313" key="3">
    <source>
        <dbReference type="EMBL" id="SDC15727.1"/>
    </source>
</evidence>
<dbReference type="GO" id="GO:0005886">
    <property type="term" value="C:plasma membrane"/>
    <property type="evidence" value="ECO:0007669"/>
    <property type="project" value="TreeGrafter"/>
</dbReference>
<dbReference type="AlphaFoldDB" id="A0A1G6JAQ9"/>
<dbReference type="Proteomes" id="UP000198925">
    <property type="component" value="Unassembled WGS sequence"/>
</dbReference>
<keyword evidence="4" id="KW-1185">Reference proteome</keyword>
<organism evidence="3 4">
    <name type="scientific">Belnapia rosea</name>
    <dbReference type="NCBI Taxonomy" id="938405"/>
    <lineage>
        <taxon>Bacteria</taxon>
        <taxon>Pseudomonadati</taxon>
        <taxon>Pseudomonadota</taxon>
        <taxon>Alphaproteobacteria</taxon>
        <taxon>Acetobacterales</taxon>
        <taxon>Roseomonadaceae</taxon>
        <taxon>Belnapia</taxon>
    </lineage>
</organism>
<dbReference type="InterPro" id="IPR037069">
    <property type="entry name" value="AcylCoA_DH/ox_N_sf"/>
</dbReference>
<evidence type="ECO:0000313" key="4">
    <source>
        <dbReference type="Proteomes" id="UP000198925"/>
    </source>
</evidence>
<dbReference type="GO" id="GO:0016627">
    <property type="term" value="F:oxidoreductase activity, acting on the CH-CH group of donors"/>
    <property type="evidence" value="ECO:0007669"/>
    <property type="project" value="InterPro"/>
</dbReference>
<dbReference type="PANTHER" id="PTHR43292">
    <property type="entry name" value="ACYL-COA DEHYDROGENASE"/>
    <property type="match status" value="1"/>
</dbReference>
<feature type="domain" description="Acyl-CoA dehydrogenase/oxidase N-terminal" evidence="2">
    <location>
        <begin position="9"/>
        <end position="115"/>
    </location>
</feature>
<dbReference type="Gene3D" id="2.40.110.10">
    <property type="entry name" value="Butyryl-CoA Dehydrogenase, subunit A, domain 2"/>
    <property type="match status" value="1"/>
</dbReference>
<evidence type="ECO:0000256" key="1">
    <source>
        <dbReference type="ARBA" id="ARBA00023002"/>
    </source>
</evidence>
<dbReference type="PANTHER" id="PTHR43292:SF4">
    <property type="entry name" value="ACYL-COA DEHYDROGENASE FADE34"/>
    <property type="match status" value="1"/>
</dbReference>
<keyword evidence="1" id="KW-0560">Oxidoreductase</keyword>
<dbReference type="EMBL" id="FMZX01000001">
    <property type="protein sequence ID" value="SDC15727.1"/>
    <property type="molecule type" value="Genomic_DNA"/>
</dbReference>
<dbReference type="SUPFAM" id="SSF56645">
    <property type="entry name" value="Acyl-CoA dehydrogenase NM domain-like"/>
    <property type="match status" value="1"/>
</dbReference>
<dbReference type="InterPro" id="IPR009100">
    <property type="entry name" value="AcylCoA_DH/oxidase_NM_dom_sf"/>
</dbReference>
<protein>
    <submittedName>
        <fullName evidence="3">Acyl-CoA dehydrogenase, N-terminal domain</fullName>
    </submittedName>
</protein>
<gene>
    <name evidence="3" type="ORF">SAMN04487779_1001112</name>
</gene>
<name>A0A1G6JAQ9_9PROT</name>